<dbReference type="Pfam" id="PF01418">
    <property type="entry name" value="HTH_6"/>
    <property type="match status" value="1"/>
</dbReference>
<evidence type="ECO:0000313" key="4">
    <source>
        <dbReference type="Proteomes" id="UP000433101"/>
    </source>
</evidence>
<name>A0A7X3LSY9_9HYPH</name>
<evidence type="ECO:0000259" key="2">
    <source>
        <dbReference type="PROSITE" id="PS51071"/>
    </source>
</evidence>
<proteinExistence type="predicted"/>
<dbReference type="InterPro" id="IPR046348">
    <property type="entry name" value="SIS_dom_sf"/>
</dbReference>
<dbReference type="EMBL" id="WUMV01000002">
    <property type="protein sequence ID" value="MXN64526.1"/>
    <property type="molecule type" value="Genomic_DNA"/>
</dbReference>
<dbReference type="PROSITE" id="PS51071">
    <property type="entry name" value="HTH_RPIR"/>
    <property type="match status" value="1"/>
</dbReference>
<feature type="compositionally biased region" description="Basic and acidic residues" evidence="1">
    <location>
        <begin position="1"/>
        <end position="10"/>
    </location>
</feature>
<evidence type="ECO:0000256" key="1">
    <source>
        <dbReference type="SAM" id="MobiDB-lite"/>
    </source>
</evidence>
<gene>
    <name evidence="3" type="ORF">GR183_06380</name>
</gene>
<dbReference type="InterPro" id="IPR047640">
    <property type="entry name" value="RpiR-like"/>
</dbReference>
<dbReference type="AlphaFoldDB" id="A0A7X3LSY9"/>
<protein>
    <submittedName>
        <fullName evidence="3">SIS domain-containing protein</fullName>
    </submittedName>
</protein>
<keyword evidence="4" id="KW-1185">Reference proteome</keyword>
<dbReference type="SUPFAM" id="SSF53697">
    <property type="entry name" value="SIS domain"/>
    <property type="match status" value="1"/>
</dbReference>
<dbReference type="GO" id="GO:0003700">
    <property type="term" value="F:DNA-binding transcription factor activity"/>
    <property type="evidence" value="ECO:0007669"/>
    <property type="project" value="InterPro"/>
</dbReference>
<dbReference type="PANTHER" id="PTHR30514">
    <property type="entry name" value="GLUCOKINASE"/>
    <property type="match status" value="1"/>
</dbReference>
<reference evidence="3 4" key="1">
    <citation type="submission" date="2019-12" db="EMBL/GenBank/DDBJ databases">
        <authorList>
            <person name="Li M."/>
        </authorList>
    </citation>
    <scope>NUCLEOTIDE SEQUENCE [LARGE SCALE GENOMIC DNA]</scope>
    <source>
        <strain evidence="3 4">GBMRC 2046</strain>
    </source>
</reference>
<dbReference type="InterPro" id="IPR036388">
    <property type="entry name" value="WH-like_DNA-bd_sf"/>
</dbReference>
<dbReference type="InterPro" id="IPR009057">
    <property type="entry name" value="Homeodomain-like_sf"/>
</dbReference>
<dbReference type="InterPro" id="IPR001347">
    <property type="entry name" value="SIS_dom"/>
</dbReference>
<dbReference type="SUPFAM" id="SSF46689">
    <property type="entry name" value="Homeodomain-like"/>
    <property type="match status" value="1"/>
</dbReference>
<accession>A0A7X3LSY9</accession>
<dbReference type="InterPro" id="IPR000281">
    <property type="entry name" value="HTH_RpiR"/>
</dbReference>
<dbReference type="GO" id="GO:1901135">
    <property type="term" value="P:carbohydrate derivative metabolic process"/>
    <property type="evidence" value="ECO:0007669"/>
    <property type="project" value="InterPro"/>
</dbReference>
<dbReference type="Proteomes" id="UP000433101">
    <property type="component" value="Unassembled WGS sequence"/>
</dbReference>
<feature type="domain" description="HTH rpiR-type" evidence="2">
    <location>
        <begin position="11"/>
        <end position="87"/>
    </location>
</feature>
<organism evidence="3 4">
    <name type="scientific">Stappia sediminis</name>
    <dbReference type="NCBI Taxonomy" id="2692190"/>
    <lineage>
        <taxon>Bacteria</taxon>
        <taxon>Pseudomonadati</taxon>
        <taxon>Pseudomonadota</taxon>
        <taxon>Alphaproteobacteria</taxon>
        <taxon>Hyphomicrobiales</taxon>
        <taxon>Stappiaceae</taxon>
        <taxon>Stappia</taxon>
    </lineage>
</organism>
<dbReference type="Gene3D" id="1.10.10.10">
    <property type="entry name" value="Winged helix-like DNA-binding domain superfamily/Winged helix DNA-binding domain"/>
    <property type="match status" value="1"/>
</dbReference>
<dbReference type="Gene3D" id="3.40.50.10490">
    <property type="entry name" value="Glucose-6-phosphate isomerase like protein, domain 1"/>
    <property type="match status" value="1"/>
</dbReference>
<sequence>METKANHRQAESPTQRIHRAYGDLPEGERKAADLVLDMPGELAIWSASELADRAKVSNATVSRLFRRLGYSSYEEARRAARSLRAVGSPLYLAESAKGAVQERDFLARHISVETKIVEATLAMVNPLTLDAVSELLAKRRRLRVAGFRNSYFAAEYARTMLAQFRPGIELLNAPGQTLAEGIAGVGSGDVVLVIGLRRRPSGFTEFVRAVAETGADVVLIADRSIREAPAEAHYNLSCIVETPQAVDSYAGVLALLRLLALSVLAKLDAQGRRHLERIETFHEKLSELE</sequence>
<dbReference type="RefSeq" id="WP_160774737.1">
    <property type="nucleotide sequence ID" value="NZ_WUMV01000002.1"/>
</dbReference>
<dbReference type="PANTHER" id="PTHR30514:SF18">
    <property type="entry name" value="RPIR-FAMILY TRANSCRIPTIONAL REGULATOR"/>
    <property type="match status" value="1"/>
</dbReference>
<dbReference type="Pfam" id="PF01380">
    <property type="entry name" value="SIS"/>
    <property type="match status" value="1"/>
</dbReference>
<dbReference type="GO" id="GO:0003677">
    <property type="term" value="F:DNA binding"/>
    <property type="evidence" value="ECO:0007669"/>
    <property type="project" value="InterPro"/>
</dbReference>
<dbReference type="GO" id="GO:0097367">
    <property type="term" value="F:carbohydrate derivative binding"/>
    <property type="evidence" value="ECO:0007669"/>
    <property type="project" value="InterPro"/>
</dbReference>
<evidence type="ECO:0000313" key="3">
    <source>
        <dbReference type="EMBL" id="MXN64526.1"/>
    </source>
</evidence>
<feature type="region of interest" description="Disordered" evidence="1">
    <location>
        <begin position="1"/>
        <end position="22"/>
    </location>
</feature>
<comment type="caution">
    <text evidence="3">The sequence shown here is derived from an EMBL/GenBank/DDBJ whole genome shotgun (WGS) entry which is preliminary data.</text>
</comment>